<dbReference type="AlphaFoldDB" id="A0A1V4KXX0"/>
<comment type="caution">
    <text evidence="1">The sequence shown here is derived from an EMBL/GenBank/DDBJ whole genome shotgun (WGS) entry which is preliminary data.</text>
</comment>
<evidence type="ECO:0000313" key="2">
    <source>
        <dbReference type="Proteomes" id="UP000190648"/>
    </source>
</evidence>
<proteinExistence type="predicted"/>
<gene>
    <name evidence="1" type="ORF">AV530_016432</name>
</gene>
<name>A0A1V4KXX0_PATFA</name>
<reference evidence="1 2" key="1">
    <citation type="submission" date="2016-02" db="EMBL/GenBank/DDBJ databases">
        <title>Band-tailed pigeon sequencing and assembly.</title>
        <authorList>
            <person name="Soares A.E."/>
            <person name="Novak B.J."/>
            <person name="Rice E.S."/>
            <person name="O'Connell B."/>
            <person name="Chang D."/>
            <person name="Weber S."/>
            <person name="Shapiro B."/>
        </authorList>
    </citation>
    <scope>NUCLEOTIDE SEQUENCE [LARGE SCALE GENOMIC DNA]</scope>
    <source>
        <strain evidence="1">BTP2013</strain>
        <tissue evidence="1">Blood</tissue>
    </source>
</reference>
<accession>A0A1V4KXX0</accession>
<organism evidence="1 2">
    <name type="scientific">Patagioenas fasciata monilis</name>
    <dbReference type="NCBI Taxonomy" id="372326"/>
    <lineage>
        <taxon>Eukaryota</taxon>
        <taxon>Metazoa</taxon>
        <taxon>Chordata</taxon>
        <taxon>Craniata</taxon>
        <taxon>Vertebrata</taxon>
        <taxon>Euteleostomi</taxon>
        <taxon>Archelosauria</taxon>
        <taxon>Archosauria</taxon>
        <taxon>Dinosauria</taxon>
        <taxon>Saurischia</taxon>
        <taxon>Theropoda</taxon>
        <taxon>Coelurosauria</taxon>
        <taxon>Aves</taxon>
        <taxon>Neognathae</taxon>
        <taxon>Neoaves</taxon>
        <taxon>Columbimorphae</taxon>
        <taxon>Columbiformes</taxon>
        <taxon>Columbidae</taxon>
        <taxon>Patagioenas</taxon>
    </lineage>
</organism>
<dbReference type="EMBL" id="LSYS01001238">
    <property type="protein sequence ID" value="OPJ89245.1"/>
    <property type="molecule type" value="Genomic_DNA"/>
</dbReference>
<dbReference type="Proteomes" id="UP000190648">
    <property type="component" value="Unassembled WGS sequence"/>
</dbReference>
<protein>
    <submittedName>
        <fullName evidence="1">Uncharacterized protein</fullName>
    </submittedName>
</protein>
<sequence length="90" mass="9899">MPEDHMKNWAYNMKGLLPSSTTADRCDLVLTLQMENPANDNASSPARSGVSANSIIRASEISECCNKKSVVLRVSLAVDEQRQTINMESK</sequence>
<keyword evidence="2" id="KW-1185">Reference proteome</keyword>
<evidence type="ECO:0000313" key="1">
    <source>
        <dbReference type="EMBL" id="OPJ89245.1"/>
    </source>
</evidence>